<protein>
    <submittedName>
        <fullName evidence="7">TonB family protein</fullName>
    </submittedName>
</protein>
<gene>
    <name evidence="7" type="ORF">GCM10023144_17390</name>
</gene>
<name>A0ABP8GUQ6_9BURK</name>
<evidence type="ECO:0000256" key="1">
    <source>
        <dbReference type="ARBA" id="ARBA00004167"/>
    </source>
</evidence>
<dbReference type="EMBL" id="BAABFO010000006">
    <property type="protein sequence ID" value="GAA4330013.1"/>
    <property type="molecule type" value="Genomic_DNA"/>
</dbReference>
<evidence type="ECO:0000256" key="3">
    <source>
        <dbReference type="ARBA" id="ARBA00022989"/>
    </source>
</evidence>
<dbReference type="InterPro" id="IPR037682">
    <property type="entry name" value="TonB_C"/>
</dbReference>
<keyword evidence="8" id="KW-1185">Reference proteome</keyword>
<keyword evidence="4" id="KW-0472">Membrane</keyword>
<feature type="region of interest" description="Disordered" evidence="5">
    <location>
        <begin position="84"/>
        <end position="108"/>
    </location>
</feature>
<evidence type="ECO:0000256" key="2">
    <source>
        <dbReference type="ARBA" id="ARBA00022692"/>
    </source>
</evidence>
<comment type="caution">
    <text evidence="7">The sequence shown here is derived from an EMBL/GenBank/DDBJ whole genome shotgun (WGS) entry which is preliminary data.</text>
</comment>
<keyword evidence="3" id="KW-1133">Transmembrane helix</keyword>
<dbReference type="Gene3D" id="3.30.1150.10">
    <property type="match status" value="1"/>
</dbReference>
<dbReference type="InterPro" id="IPR006260">
    <property type="entry name" value="TonB/TolA_C"/>
</dbReference>
<feature type="region of interest" description="Disordered" evidence="5">
    <location>
        <begin position="137"/>
        <end position="163"/>
    </location>
</feature>
<reference evidence="8" key="1">
    <citation type="journal article" date="2019" name="Int. J. Syst. Evol. Microbiol.">
        <title>The Global Catalogue of Microorganisms (GCM) 10K type strain sequencing project: providing services to taxonomists for standard genome sequencing and annotation.</title>
        <authorList>
            <consortium name="The Broad Institute Genomics Platform"/>
            <consortium name="The Broad Institute Genome Sequencing Center for Infectious Disease"/>
            <person name="Wu L."/>
            <person name="Ma J."/>
        </authorList>
    </citation>
    <scope>NUCLEOTIDE SEQUENCE [LARGE SCALE GENOMIC DNA]</scope>
    <source>
        <strain evidence="8">JCM 17666</strain>
    </source>
</reference>
<sequence length="300" mass="32785">MGTPGKRKTAPSRNRDIPIPAPHAGTRQRLAIGAAVSLAFHGALLGIGFVPPAEKPPRHDTGLEVVLLNAGTRSAPARAELRAQVDSDGGGDSNSGHSRAPVQQSAPDRDGELLASLRERQAALEARQRQLAAQVRQRLAAASDGRTQAGPAAATGAERRDNSQLARRFAEIAERVEDYNKRPRKHFFAPSTSEYRYAAYVEQWRRRIEAVGNRHYPAAARGKLYGSLRMTVYIRADGTVDGIDLGQPSRHRVLNDAARRIVSLAAPFPPFPPEIRRDTDILAITRTWHFTHGKLTATAR</sequence>
<evidence type="ECO:0000313" key="8">
    <source>
        <dbReference type="Proteomes" id="UP001501671"/>
    </source>
</evidence>
<dbReference type="Pfam" id="PF03544">
    <property type="entry name" value="TonB_C"/>
    <property type="match status" value="1"/>
</dbReference>
<dbReference type="NCBIfam" id="TIGR01352">
    <property type="entry name" value="tonB_Cterm"/>
    <property type="match status" value="1"/>
</dbReference>
<feature type="compositionally biased region" description="Basic residues" evidence="5">
    <location>
        <begin position="1"/>
        <end position="10"/>
    </location>
</feature>
<dbReference type="RefSeq" id="WP_345248366.1">
    <property type="nucleotide sequence ID" value="NZ_BAABFO010000006.1"/>
</dbReference>
<evidence type="ECO:0000259" key="6">
    <source>
        <dbReference type="Pfam" id="PF03544"/>
    </source>
</evidence>
<dbReference type="Proteomes" id="UP001501671">
    <property type="component" value="Unassembled WGS sequence"/>
</dbReference>
<feature type="region of interest" description="Disordered" evidence="5">
    <location>
        <begin position="1"/>
        <end position="23"/>
    </location>
</feature>
<feature type="domain" description="TonB C-terminal" evidence="6">
    <location>
        <begin position="214"/>
        <end position="290"/>
    </location>
</feature>
<dbReference type="SUPFAM" id="SSF74653">
    <property type="entry name" value="TolA/TonB C-terminal domain"/>
    <property type="match status" value="1"/>
</dbReference>
<evidence type="ECO:0000256" key="4">
    <source>
        <dbReference type="ARBA" id="ARBA00023136"/>
    </source>
</evidence>
<comment type="subcellular location">
    <subcellularLocation>
        <location evidence="1">Membrane</location>
        <topology evidence="1">Single-pass membrane protein</topology>
    </subcellularLocation>
</comment>
<evidence type="ECO:0000256" key="5">
    <source>
        <dbReference type="SAM" id="MobiDB-lite"/>
    </source>
</evidence>
<accession>A0ABP8GUQ6</accession>
<evidence type="ECO:0000313" key="7">
    <source>
        <dbReference type="EMBL" id="GAA4330013.1"/>
    </source>
</evidence>
<proteinExistence type="predicted"/>
<organism evidence="7 8">
    <name type="scientific">Pigmentiphaga soli</name>
    <dbReference type="NCBI Taxonomy" id="1007095"/>
    <lineage>
        <taxon>Bacteria</taxon>
        <taxon>Pseudomonadati</taxon>
        <taxon>Pseudomonadota</taxon>
        <taxon>Betaproteobacteria</taxon>
        <taxon>Burkholderiales</taxon>
        <taxon>Alcaligenaceae</taxon>
        <taxon>Pigmentiphaga</taxon>
    </lineage>
</organism>
<keyword evidence="2" id="KW-0812">Transmembrane</keyword>